<feature type="chain" id="PRO_5047224163" evidence="1">
    <location>
        <begin position="28"/>
        <end position="436"/>
    </location>
</feature>
<proteinExistence type="predicted"/>
<name>A0ABV7DGJ7_9HYPH</name>
<protein>
    <submittedName>
        <fullName evidence="2">ABC transporter substrate-binding protein</fullName>
    </submittedName>
</protein>
<dbReference type="SUPFAM" id="SSF53850">
    <property type="entry name" value="Periplasmic binding protein-like II"/>
    <property type="match status" value="1"/>
</dbReference>
<dbReference type="EMBL" id="JBHRSP010000015">
    <property type="protein sequence ID" value="MFC3073388.1"/>
    <property type="molecule type" value="Genomic_DNA"/>
</dbReference>
<keyword evidence="1" id="KW-0732">Signal</keyword>
<evidence type="ECO:0000313" key="3">
    <source>
        <dbReference type="Proteomes" id="UP001595377"/>
    </source>
</evidence>
<organism evidence="2 3">
    <name type="scientific">Shinella pollutisoli</name>
    <dbReference type="NCBI Taxonomy" id="2250594"/>
    <lineage>
        <taxon>Bacteria</taxon>
        <taxon>Pseudomonadati</taxon>
        <taxon>Pseudomonadota</taxon>
        <taxon>Alphaproteobacteria</taxon>
        <taxon>Hyphomicrobiales</taxon>
        <taxon>Rhizobiaceae</taxon>
        <taxon>Shinella</taxon>
    </lineage>
</organism>
<reference evidence="3" key="1">
    <citation type="journal article" date="2019" name="Int. J. Syst. Evol. Microbiol.">
        <title>The Global Catalogue of Microorganisms (GCM) 10K type strain sequencing project: providing services to taxonomists for standard genome sequencing and annotation.</title>
        <authorList>
            <consortium name="The Broad Institute Genomics Platform"/>
            <consortium name="The Broad Institute Genome Sequencing Center for Infectious Disease"/>
            <person name="Wu L."/>
            <person name="Ma J."/>
        </authorList>
    </citation>
    <scope>NUCLEOTIDE SEQUENCE [LARGE SCALE GENOMIC DNA]</scope>
    <source>
        <strain evidence="3">KCTC 52677</strain>
    </source>
</reference>
<gene>
    <name evidence="2" type="ORF">ACFOHH_09760</name>
</gene>
<sequence length="436" mass="46801">MTILKKLKATAVAGLMGALLAAQPALAQSELDSFKPGEPEAGVEIPSADVKFGMKPYADNTFYIIAIQKGWFKDVGINILPEPNGIALNETNTIPLLLNGQVDISSNWCVGMMPTYTDTNELKCIAFIDNIVSASILANPKLGLKSFRDYVGEGKSFDEAIKLALAPINGKTLVGPPDATARPFENTAADLAGVEWSLQALEDSKSVVLAMSGRADFVHPNGAPIVYSLLKAGWTPLITLDDLLTHGPRGADSPIVALVNSTGIAANGNFVNENPNTVLRFLSVVWRTIDALEKDPGLFDLQAPYLNSVAGTSLTGAEITDMVAKLHPYIGFDGSEPWYADANSPTNITPVYDAIIADLEKSGVIPAGKITTDTFAWNRPIWELAKSYRDKASDLIEKVKAGSPTPEQAELLASAEQHFAWFNYLDAYRFALAASE</sequence>
<comment type="caution">
    <text evidence="2">The sequence shown here is derived from an EMBL/GenBank/DDBJ whole genome shotgun (WGS) entry which is preliminary data.</text>
</comment>
<keyword evidence="3" id="KW-1185">Reference proteome</keyword>
<accession>A0ABV7DGJ7</accession>
<dbReference type="RefSeq" id="WP_257317410.1">
    <property type="nucleotide sequence ID" value="NZ_JANFDG010000028.1"/>
</dbReference>
<evidence type="ECO:0000256" key="1">
    <source>
        <dbReference type="SAM" id="SignalP"/>
    </source>
</evidence>
<dbReference type="Proteomes" id="UP001595377">
    <property type="component" value="Unassembled WGS sequence"/>
</dbReference>
<feature type="signal peptide" evidence="1">
    <location>
        <begin position="1"/>
        <end position="27"/>
    </location>
</feature>
<evidence type="ECO:0000313" key="2">
    <source>
        <dbReference type="EMBL" id="MFC3073388.1"/>
    </source>
</evidence>